<keyword evidence="6 8" id="KW-0472">Membrane</keyword>
<feature type="region of interest" description="Disordered" evidence="7">
    <location>
        <begin position="26"/>
        <end position="257"/>
    </location>
</feature>
<dbReference type="Proteomes" id="UP000823941">
    <property type="component" value="Chromosome 17"/>
</dbReference>
<evidence type="ECO:0000313" key="10">
    <source>
        <dbReference type="EMBL" id="KAG7302842.1"/>
    </source>
</evidence>
<accession>A0ABQ7QC85</accession>
<gene>
    <name evidence="10" type="ORF">JYU34_012822</name>
</gene>
<feature type="transmembrane region" description="Helical" evidence="8">
    <location>
        <begin position="971"/>
        <end position="994"/>
    </location>
</feature>
<dbReference type="InterPro" id="IPR022764">
    <property type="entry name" value="Peptidase_S54_rhomboid_dom"/>
</dbReference>
<feature type="compositionally biased region" description="Low complexity" evidence="7">
    <location>
        <begin position="577"/>
        <end position="594"/>
    </location>
</feature>
<proteinExistence type="inferred from homology"/>
<evidence type="ECO:0000256" key="1">
    <source>
        <dbReference type="ARBA" id="ARBA00004477"/>
    </source>
</evidence>
<feature type="region of interest" description="Disordered" evidence="7">
    <location>
        <begin position="573"/>
        <end position="649"/>
    </location>
</feature>
<feature type="region of interest" description="Disordered" evidence="7">
    <location>
        <begin position="271"/>
        <end position="345"/>
    </location>
</feature>
<dbReference type="SUPFAM" id="SSF144091">
    <property type="entry name" value="Rhomboid-like"/>
    <property type="match status" value="1"/>
</dbReference>
<protein>
    <recommendedName>
        <fullName evidence="9">Peptidase S54 rhomboid domain-containing protein</fullName>
    </recommendedName>
</protein>
<dbReference type="EMBL" id="JAHIBW010000017">
    <property type="protein sequence ID" value="KAG7302842.1"/>
    <property type="molecule type" value="Genomic_DNA"/>
</dbReference>
<evidence type="ECO:0000256" key="8">
    <source>
        <dbReference type="SAM" id="Phobius"/>
    </source>
</evidence>
<evidence type="ECO:0000256" key="4">
    <source>
        <dbReference type="ARBA" id="ARBA00022824"/>
    </source>
</evidence>
<reference evidence="10 11" key="1">
    <citation type="submission" date="2021-06" db="EMBL/GenBank/DDBJ databases">
        <title>A haploid diamondback moth (Plutella xylostella L.) genome assembly resolves 31 chromosomes and identifies a diamide resistance mutation.</title>
        <authorList>
            <person name="Ward C.M."/>
            <person name="Perry K.D."/>
            <person name="Baker G."/>
            <person name="Powis K."/>
            <person name="Heckel D.G."/>
            <person name="Baxter S.W."/>
        </authorList>
    </citation>
    <scope>NUCLEOTIDE SEQUENCE [LARGE SCALE GENOMIC DNA]</scope>
    <source>
        <strain evidence="10 11">LV</strain>
        <tissue evidence="10">Single pupa</tissue>
    </source>
</reference>
<organism evidence="10 11">
    <name type="scientific">Plutella xylostella</name>
    <name type="common">Diamondback moth</name>
    <name type="synonym">Plutella maculipennis</name>
    <dbReference type="NCBI Taxonomy" id="51655"/>
    <lineage>
        <taxon>Eukaryota</taxon>
        <taxon>Metazoa</taxon>
        <taxon>Ecdysozoa</taxon>
        <taxon>Arthropoda</taxon>
        <taxon>Hexapoda</taxon>
        <taxon>Insecta</taxon>
        <taxon>Pterygota</taxon>
        <taxon>Neoptera</taxon>
        <taxon>Endopterygota</taxon>
        <taxon>Lepidoptera</taxon>
        <taxon>Glossata</taxon>
        <taxon>Ditrysia</taxon>
        <taxon>Yponomeutoidea</taxon>
        <taxon>Plutellidae</taxon>
        <taxon>Plutella</taxon>
    </lineage>
</organism>
<name>A0ABQ7QC85_PLUXY</name>
<feature type="transmembrane region" description="Helical" evidence="8">
    <location>
        <begin position="1117"/>
        <end position="1140"/>
    </location>
</feature>
<evidence type="ECO:0000256" key="3">
    <source>
        <dbReference type="ARBA" id="ARBA00022692"/>
    </source>
</evidence>
<evidence type="ECO:0000259" key="9">
    <source>
        <dbReference type="Pfam" id="PF01694"/>
    </source>
</evidence>
<comment type="caution">
    <text evidence="10">The sequence shown here is derived from an EMBL/GenBank/DDBJ whole genome shotgun (WGS) entry which is preliminary data.</text>
</comment>
<dbReference type="Pfam" id="PF01694">
    <property type="entry name" value="Rhomboid"/>
    <property type="match status" value="1"/>
</dbReference>
<feature type="non-terminal residue" evidence="10">
    <location>
        <position position="1"/>
    </location>
</feature>
<keyword evidence="5 8" id="KW-1133">Transmembrane helix</keyword>
<feature type="transmembrane region" description="Helical" evidence="8">
    <location>
        <begin position="1088"/>
        <end position="1110"/>
    </location>
</feature>
<feature type="compositionally biased region" description="Polar residues" evidence="7">
    <location>
        <begin position="273"/>
        <end position="331"/>
    </location>
</feature>
<evidence type="ECO:0000256" key="2">
    <source>
        <dbReference type="ARBA" id="ARBA00009045"/>
    </source>
</evidence>
<evidence type="ECO:0000313" key="11">
    <source>
        <dbReference type="Proteomes" id="UP000823941"/>
    </source>
</evidence>
<feature type="compositionally biased region" description="Polar residues" evidence="7">
    <location>
        <begin position="151"/>
        <end position="211"/>
    </location>
</feature>
<dbReference type="Gene3D" id="1.20.1540.10">
    <property type="entry name" value="Rhomboid-like"/>
    <property type="match status" value="1"/>
</dbReference>
<feature type="compositionally biased region" description="Polar residues" evidence="7">
    <location>
        <begin position="26"/>
        <end position="135"/>
    </location>
</feature>
<feature type="compositionally biased region" description="Polar residues" evidence="7">
    <location>
        <begin position="229"/>
        <end position="257"/>
    </location>
</feature>
<dbReference type="PANTHER" id="PTHR45965">
    <property type="entry name" value="INACTIVE RHOMBOID PROTEIN"/>
    <property type="match status" value="1"/>
</dbReference>
<dbReference type="InterPro" id="IPR051512">
    <property type="entry name" value="Inactive_Rhomboid"/>
</dbReference>
<keyword evidence="11" id="KW-1185">Reference proteome</keyword>
<feature type="transmembrane region" description="Helical" evidence="8">
    <location>
        <begin position="1063"/>
        <end position="1082"/>
    </location>
</feature>
<dbReference type="InterPro" id="IPR035952">
    <property type="entry name" value="Rhomboid-like_sf"/>
</dbReference>
<keyword evidence="4" id="KW-0256">Endoplasmic reticulum</keyword>
<feature type="region of interest" description="Disordered" evidence="7">
    <location>
        <begin position="510"/>
        <end position="555"/>
    </location>
</feature>
<dbReference type="PANTHER" id="PTHR45965:SF3">
    <property type="entry name" value="INACTIVE RHOMBOID PROTEIN 1"/>
    <property type="match status" value="1"/>
</dbReference>
<comment type="similarity">
    <text evidence="2">Belongs to the peptidase S54 family.</text>
</comment>
<feature type="domain" description="Peptidase S54 rhomboid" evidence="9">
    <location>
        <begin position="966"/>
        <end position="1103"/>
    </location>
</feature>
<feature type="transmembrane region" description="Helical" evidence="8">
    <location>
        <begin position="1035"/>
        <end position="1056"/>
    </location>
</feature>
<evidence type="ECO:0000256" key="6">
    <source>
        <dbReference type="ARBA" id="ARBA00023136"/>
    </source>
</evidence>
<comment type="subcellular location">
    <subcellularLocation>
        <location evidence="1">Endoplasmic reticulum membrane</location>
        <topology evidence="1">Multi-pass membrane protein</topology>
    </subcellularLocation>
</comment>
<keyword evidence="3 8" id="KW-0812">Transmembrane</keyword>
<sequence>EHIRHQHRTTVSSAQDHCSISTGPLQHQHRITASSAQDNISNSTGPLQHQHRTTPATAQDHCSISTGQLQHQHRTTAASAQDHYSISTGQHQQQHRTTVSSAQDHCSISTGPLQHQHRTTASSAQDNISNSTGPLQHQHRTTPATAHDHCSISTGQLQHQHRTTAASAQDHYSISTGQHQQQHRTTAASAQDHCSISTEQHQQQHRTTAASAQDHCSIGTGPLQHQHRTTSATTQDHCSISTGPLQQQHRTTAASAQDNCSISTGPLLHQHRTTSATTQDHCSISTGPLQHQHRTTSATTQDHCSISTGPLQHQHRTTAASAQDNISNSTGPLLHQHRTTTASAQDNISNNTCRTTASSAQDTCRISTGPLRATNGVRLRRAHTLAVRDYLKRETQTFFRNYTKHNFIVAFNFNNKLRRAHTLAVRDYLKRETQTFFGVQRDNEREQRRLWHERRRRHAARALGDLRLDLPPDHHPDVDDIRLWHERRRRHAARALGDLRLDLPPDHHPDVDDISMYGASGAAPREARGRGRPDVLPAHPAAPLEGPPPRPGKDSVARLTLAGLSYVVTAVTRKSRQSASAQWSRSFRGSAPAAPDDEVDDVFFSPPTSPPHLHRDGEDTTDGVKSARSPLSSSTVENRRPERSVSWGAGGARIHTPMLEPLADNSNRRQYGMGVVGRFFRRSLRKSVTHQEDVARQLDALTDYRPYFTWWVSTAQTLVLLLSLLCYGFGPVGFGRHTHSGQVLVKSLSLQQVEWEEPASFWLGPRAADLIHLGAKFAPCMRRDARIARAIAASARRERDTACCIRNDDSGCVQSSKADCSIRGLIPKVGKNTISTWKKWSSGESGPGGRISGSVCGLDPKFCEAPRSIAPHEWPDDITKWPICRKSVLDGSQAAGRAGHAAEHMACEVIGHPCCIGVHGQCVITTKEHCDFVKGYFHEEASLCSQVSCLDDVCGMLPFMRRRRPDQLYRAWTSLFVHAGLLHLAFTLALQWLFMRDLEKMAGPVRIATIYLGSGVAGNMASAIFEPYRAEVGPAGSHFGLLACLLVEVLGAWPLLRHPRRALLKLLSLAALLFLLGLLPWIDNFANVFGFVFGFFLSFALLPFITLGIYERRRKIVLVWVCLFSAGGMLCALVALFYAAPAYECAACAYFTCLPFAPDMCSSQDVRVRQLDGV</sequence>
<evidence type="ECO:0000256" key="7">
    <source>
        <dbReference type="SAM" id="MobiDB-lite"/>
    </source>
</evidence>
<evidence type="ECO:0000256" key="5">
    <source>
        <dbReference type="ARBA" id="ARBA00022989"/>
    </source>
</evidence>